<reference evidence="3 4" key="1">
    <citation type="submission" date="2021-03" db="EMBL/GenBank/DDBJ databases">
        <title>Genomic Encyclopedia of Type Strains, Phase IV (KMG-IV): sequencing the most valuable type-strain genomes for metagenomic binning, comparative biology and taxonomic classification.</title>
        <authorList>
            <person name="Goeker M."/>
        </authorList>
    </citation>
    <scope>NUCLEOTIDE SEQUENCE [LARGE SCALE GENOMIC DNA]</scope>
    <source>
        <strain evidence="3 4">DSM 24738</strain>
    </source>
</reference>
<feature type="region of interest" description="Disordered" evidence="2">
    <location>
        <begin position="72"/>
        <end position="157"/>
    </location>
</feature>
<evidence type="ECO:0000256" key="1">
    <source>
        <dbReference type="ARBA" id="ARBA00022596"/>
    </source>
</evidence>
<name>A0ABS4GUK3_9BACL</name>
<proteinExistence type="predicted"/>
<gene>
    <name evidence="3" type="ORF">J2Z37_003960</name>
</gene>
<protein>
    <submittedName>
        <fullName evidence="3">Uncharacterized protein (DUF111 family)</fullName>
    </submittedName>
</protein>
<dbReference type="PANTHER" id="PTHR36566:SF1">
    <property type="entry name" value="PYRIDINIUM-3,5-BISTHIOCARBOXYLIC ACID MONONUCLEOTIDE NICKEL INSERTION PROTEIN"/>
    <property type="match status" value="1"/>
</dbReference>
<keyword evidence="1" id="KW-0533">Nickel</keyword>
<dbReference type="RefSeq" id="WP_209811955.1">
    <property type="nucleotide sequence ID" value="NZ_JAGGKT010000014.1"/>
</dbReference>
<dbReference type="EMBL" id="JAGGKT010000014">
    <property type="protein sequence ID" value="MBP1933943.1"/>
    <property type="molecule type" value="Genomic_DNA"/>
</dbReference>
<dbReference type="InterPro" id="IPR002822">
    <property type="entry name" value="Ni_insertion"/>
</dbReference>
<evidence type="ECO:0000256" key="2">
    <source>
        <dbReference type="SAM" id="MobiDB-lite"/>
    </source>
</evidence>
<dbReference type="Pfam" id="PF01969">
    <property type="entry name" value="Ni_insertion"/>
    <property type="match status" value="1"/>
</dbReference>
<dbReference type="Proteomes" id="UP001519343">
    <property type="component" value="Unassembled WGS sequence"/>
</dbReference>
<dbReference type="PANTHER" id="PTHR36566">
    <property type="entry name" value="NICKEL INSERTION PROTEIN-RELATED"/>
    <property type="match status" value="1"/>
</dbReference>
<keyword evidence="4" id="KW-1185">Reference proteome</keyword>
<organism evidence="3 4">
    <name type="scientific">Ammoniphilus resinae</name>
    <dbReference type="NCBI Taxonomy" id="861532"/>
    <lineage>
        <taxon>Bacteria</taxon>
        <taxon>Bacillati</taxon>
        <taxon>Bacillota</taxon>
        <taxon>Bacilli</taxon>
        <taxon>Bacillales</taxon>
        <taxon>Paenibacillaceae</taxon>
        <taxon>Aneurinibacillus group</taxon>
        <taxon>Ammoniphilus</taxon>
    </lineage>
</organism>
<sequence length="324" mass="35469">MRVLYFDCFSGISGDMTLGALVDAGANPKKIEKGLEQLLGQRVQLTFEPVVKKGVSAKKLRIYIGDQEVVDGQAHGHSHGEGHSHSHEHGHGEGHSHSHEHGHGEGHSHSHEHSHGEGHSHDHEHSHGEGHSHDHEHSHGEGHSHDHSHSHGHEHRHYSDIVRMIEKAEFSPYIEKKSLAIFKEIGLAESKIHNIPLDHVHFHEVGALDSIVDIVGACLALEDLEIERIFASAVAVGNGYIKCDHGIYPIPAPATLEMMKDIPIRYTEEKGELTTPTGAGILAALVDQFCPMPPFTVKQIGYGAGSKDLAQQPNVLRVVIGEME</sequence>
<feature type="compositionally biased region" description="Basic and acidic residues" evidence="2">
    <location>
        <begin position="78"/>
        <end position="157"/>
    </location>
</feature>
<comment type="caution">
    <text evidence="3">The sequence shown here is derived from an EMBL/GenBank/DDBJ whole genome shotgun (WGS) entry which is preliminary data.</text>
</comment>
<evidence type="ECO:0000313" key="4">
    <source>
        <dbReference type="Proteomes" id="UP001519343"/>
    </source>
</evidence>
<dbReference type="PRINTS" id="PR00334">
    <property type="entry name" value="KININOGEN"/>
</dbReference>
<accession>A0ABS4GUK3</accession>
<evidence type="ECO:0000313" key="3">
    <source>
        <dbReference type="EMBL" id="MBP1933943.1"/>
    </source>
</evidence>
<dbReference type="InterPro" id="IPR002395">
    <property type="entry name" value="Kininogen"/>
</dbReference>